<gene>
    <name evidence="1" type="ORF">Mal4_32200</name>
</gene>
<evidence type="ECO:0000313" key="1">
    <source>
        <dbReference type="EMBL" id="QDU38888.1"/>
    </source>
</evidence>
<dbReference type="EMBL" id="CP036275">
    <property type="protein sequence ID" value="QDU38888.1"/>
    <property type="molecule type" value="Genomic_DNA"/>
</dbReference>
<accession>A0A517Z8S6</accession>
<protein>
    <submittedName>
        <fullName evidence="1">Uncharacterized protein</fullName>
    </submittedName>
</protein>
<dbReference type="KEGG" id="mri:Mal4_32200"/>
<dbReference type="Proteomes" id="UP000320496">
    <property type="component" value="Chromosome"/>
</dbReference>
<name>A0A517Z8S6_9PLAN</name>
<evidence type="ECO:0000313" key="2">
    <source>
        <dbReference type="Proteomes" id="UP000320496"/>
    </source>
</evidence>
<dbReference type="RefSeq" id="WP_145370131.1">
    <property type="nucleotide sequence ID" value="NZ_CP036275.1"/>
</dbReference>
<proteinExistence type="predicted"/>
<dbReference type="AlphaFoldDB" id="A0A517Z8S6"/>
<organism evidence="1 2">
    <name type="scientific">Maioricimonas rarisocia</name>
    <dbReference type="NCBI Taxonomy" id="2528026"/>
    <lineage>
        <taxon>Bacteria</taxon>
        <taxon>Pseudomonadati</taxon>
        <taxon>Planctomycetota</taxon>
        <taxon>Planctomycetia</taxon>
        <taxon>Planctomycetales</taxon>
        <taxon>Planctomycetaceae</taxon>
        <taxon>Maioricimonas</taxon>
    </lineage>
</organism>
<dbReference type="OrthoDB" id="213598at2"/>
<sequence length="421" mass="45798">MSVSTLTLAVILSATSGLPDDVSTRSDGSPFATALSVESSPLIVRGQNPVLQAPPGNGNGYTPAPYTPGNTPYTPGTVPDGGGTITPYVDPGTNGMGTNGFGTVSPYTDPGYPAPITSDPWLGDSAMPYAAPAPGMPNGLYSFGLNGPQPYRYGWTSRWDFGVLPSEGTSSPSVGSLEIFEFDVEKEWVSPIGWNWILSIAPQFSVRAWDGPRGTAVPPPISLPGAGYRFGLGLKMATPQYMGWSAEFGFNPAIASDLGGTLTSDGWLFDGHAVAFWRWNPYWMWGLGAAYWDRVDGMVVPYVGAVYTPNQYWEFRLLFPKPRVSVFLGAPWGMPTWAYVSGEYHVEAYEIVVRPPGGGGSRQTRVEFEDWRVLGGLRWEAGWLTSFVEAGWVFGREVDYERFGRDFDVDTGFIARMGFRY</sequence>
<reference evidence="1 2" key="1">
    <citation type="submission" date="2019-02" db="EMBL/GenBank/DDBJ databases">
        <title>Deep-cultivation of Planctomycetes and their phenomic and genomic characterization uncovers novel biology.</title>
        <authorList>
            <person name="Wiegand S."/>
            <person name="Jogler M."/>
            <person name="Boedeker C."/>
            <person name="Pinto D."/>
            <person name="Vollmers J."/>
            <person name="Rivas-Marin E."/>
            <person name="Kohn T."/>
            <person name="Peeters S.H."/>
            <person name="Heuer A."/>
            <person name="Rast P."/>
            <person name="Oberbeckmann S."/>
            <person name="Bunk B."/>
            <person name="Jeske O."/>
            <person name="Meyerdierks A."/>
            <person name="Storesund J.E."/>
            <person name="Kallscheuer N."/>
            <person name="Luecker S."/>
            <person name="Lage O.M."/>
            <person name="Pohl T."/>
            <person name="Merkel B.J."/>
            <person name="Hornburger P."/>
            <person name="Mueller R.-W."/>
            <person name="Bruemmer F."/>
            <person name="Labrenz M."/>
            <person name="Spormann A.M."/>
            <person name="Op den Camp H."/>
            <person name="Overmann J."/>
            <person name="Amann R."/>
            <person name="Jetten M.S.M."/>
            <person name="Mascher T."/>
            <person name="Medema M.H."/>
            <person name="Devos D.P."/>
            <person name="Kaster A.-K."/>
            <person name="Ovreas L."/>
            <person name="Rohde M."/>
            <person name="Galperin M.Y."/>
            <person name="Jogler C."/>
        </authorList>
    </citation>
    <scope>NUCLEOTIDE SEQUENCE [LARGE SCALE GENOMIC DNA]</scope>
    <source>
        <strain evidence="1 2">Mal4</strain>
    </source>
</reference>
<keyword evidence="2" id="KW-1185">Reference proteome</keyword>